<protein>
    <submittedName>
        <fullName evidence="1">Uncharacterized protein</fullName>
    </submittedName>
</protein>
<evidence type="ECO:0000313" key="2">
    <source>
        <dbReference type="Proteomes" id="UP001177260"/>
    </source>
</evidence>
<organism evidence="1 2">
    <name type="scientific">Aspergillus melleus</name>
    <dbReference type="NCBI Taxonomy" id="138277"/>
    <lineage>
        <taxon>Eukaryota</taxon>
        <taxon>Fungi</taxon>
        <taxon>Dikarya</taxon>
        <taxon>Ascomycota</taxon>
        <taxon>Pezizomycotina</taxon>
        <taxon>Eurotiomycetes</taxon>
        <taxon>Eurotiomycetidae</taxon>
        <taxon>Eurotiales</taxon>
        <taxon>Aspergillaceae</taxon>
        <taxon>Aspergillus</taxon>
        <taxon>Aspergillus subgen. Circumdati</taxon>
    </lineage>
</organism>
<accession>A0ACC3BBQ1</accession>
<sequence length="233" mass="22028">MKAFTLPVLISAGLVGLASARTDLGGCVSSATVNQWNEASMIWYVPDSGEICDIPDCGGGRAPPKYNQPGCAAYTGTETLTPSYLPGWGPNGKSAATTAHTASATTVAETSAATTSSAASSTDESISSSSTKTKHGSTLITTGPTLSKAASSTPAGSSSPVKSSSVPGGPKPSGTKGSGSGSGSGSDSGSGSGSGSKTGSASTGLATGAASSVSGSSIAGVAVIAALVGVVGL</sequence>
<reference evidence="1 2" key="1">
    <citation type="journal article" date="2023" name="ACS Omega">
        <title>Identification of the Neoaspergillic Acid Biosynthesis Gene Cluster by Establishing an In Vitro CRISPR-Ribonucleoprotein Genetic System in Aspergillus melleus.</title>
        <authorList>
            <person name="Yuan B."/>
            <person name="Grau M.F."/>
            <person name="Murata R.M."/>
            <person name="Torok T."/>
            <person name="Venkateswaran K."/>
            <person name="Stajich J.E."/>
            <person name="Wang C.C.C."/>
        </authorList>
    </citation>
    <scope>NUCLEOTIDE SEQUENCE [LARGE SCALE GENOMIC DNA]</scope>
    <source>
        <strain evidence="1 2">IMV 1140</strain>
    </source>
</reference>
<evidence type="ECO:0000313" key="1">
    <source>
        <dbReference type="EMBL" id="KAK1148063.1"/>
    </source>
</evidence>
<keyword evidence="2" id="KW-1185">Reference proteome</keyword>
<name>A0ACC3BBQ1_9EURO</name>
<dbReference type="EMBL" id="JAOPJF010000009">
    <property type="protein sequence ID" value="KAK1148063.1"/>
    <property type="molecule type" value="Genomic_DNA"/>
</dbReference>
<gene>
    <name evidence="1" type="ORF">N8T08_010698</name>
</gene>
<comment type="caution">
    <text evidence="1">The sequence shown here is derived from an EMBL/GenBank/DDBJ whole genome shotgun (WGS) entry which is preliminary data.</text>
</comment>
<proteinExistence type="predicted"/>
<dbReference type="Proteomes" id="UP001177260">
    <property type="component" value="Unassembled WGS sequence"/>
</dbReference>